<reference evidence="2 3" key="1">
    <citation type="journal article" date="2020" name="Nat. Food">
        <title>A phased Vanilla planifolia genome enables genetic improvement of flavour and production.</title>
        <authorList>
            <person name="Hasing T."/>
            <person name="Tang H."/>
            <person name="Brym M."/>
            <person name="Khazi F."/>
            <person name="Huang T."/>
            <person name="Chambers A.H."/>
        </authorList>
    </citation>
    <scope>NUCLEOTIDE SEQUENCE [LARGE SCALE GENOMIC DNA]</scope>
    <source>
        <tissue evidence="2">Leaf</tissue>
    </source>
</reference>
<feature type="chain" id="PRO_5032947844" evidence="1">
    <location>
        <begin position="23"/>
        <end position="129"/>
    </location>
</feature>
<organism evidence="2 3">
    <name type="scientific">Vanilla planifolia</name>
    <name type="common">Vanilla</name>
    <dbReference type="NCBI Taxonomy" id="51239"/>
    <lineage>
        <taxon>Eukaryota</taxon>
        <taxon>Viridiplantae</taxon>
        <taxon>Streptophyta</taxon>
        <taxon>Embryophyta</taxon>
        <taxon>Tracheophyta</taxon>
        <taxon>Spermatophyta</taxon>
        <taxon>Magnoliopsida</taxon>
        <taxon>Liliopsida</taxon>
        <taxon>Asparagales</taxon>
        <taxon>Orchidaceae</taxon>
        <taxon>Vanilloideae</taxon>
        <taxon>Vanilleae</taxon>
        <taxon>Vanilla</taxon>
    </lineage>
</organism>
<accession>A0A835RR07</accession>
<dbReference type="Proteomes" id="UP000636800">
    <property type="component" value="Chromosome 2"/>
</dbReference>
<keyword evidence="1" id="KW-0732">Signal</keyword>
<gene>
    <name evidence="2" type="ORF">HPP92_006208</name>
</gene>
<evidence type="ECO:0000256" key="1">
    <source>
        <dbReference type="SAM" id="SignalP"/>
    </source>
</evidence>
<dbReference type="AlphaFoldDB" id="A0A835RR07"/>
<keyword evidence="3" id="KW-1185">Reference proteome</keyword>
<comment type="caution">
    <text evidence="2">The sequence shown here is derived from an EMBL/GenBank/DDBJ whole genome shotgun (WGS) entry which is preliminary data.</text>
</comment>
<evidence type="ECO:0000313" key="2">
    <source>
        <dbReference type="EMBL" id="KAG0492810.1"/>
    </source>
</evidence>
<evidence type="ECO:0000313" key="3">
    <source>
        <dbReference type="Proteomes" id="UP000636800"/>
    </source>
</evidence>
<dbReference type="EMBL" id="JADCNL010000002">
    <property type="protein sequence ID" value="KAG0492810.1"/>
    <property type="molecule type" value="Genomic_DNA"/>
</dbReference>
<sequence>MSPHLVFFLILILPLLNHNTLAQGTYDISKEPGWDNFVREASKATGGNPRDMDNFVSGVNGNLANINPNITQKANALDDSQSTKTKTVSITTFVAPAIAPTAMHNNAFHVIVDNMTKGLLIALLGHLVV</sequence>
<feature type="signal peptide" evidence="1">
    <location>
        <begin position="1"/>
        <end position="22"/>
    </location>
</feature>
<proteinExistence type="predicted"/>
<protein>
    <submittedName>
        <fullName evidence="2">Uncharacterized protein</fullName>
    </submittedName>
</protein>
<name>A0A835RR07_VANPL</name>